<evidence type="ECO:0000256" key="2">
    <source>
        <dbReference type="ARBA" id="ARBA00022685"/>
    </source>
</evidence>
<evidence type="ECO:0008006" key="10">
    <source>
        <dbReference type="Google" id="ProtNLM"/>
    </source>
</evidence>
<name>A0A7J6D0L0_9TELE</name>
<dbReference type="InterPro" id="IPR036387">
    <property type="entry name" value="Neurhyp_horm_dom_sf"/>
</dbReference>
<dbReference type="Proteomes" id="UP000579812">
    <property type="component" value="Unassembled WGS sequence"/>
</dbReference>
<keyword evidence="9" id="KW-1185">Reference proteome</keyword>
<dbReference type="GO" id="GO:0005615">
    <property type="term" value="C:extracellular space"/>
    <property type="evidence" value="ECO:0007669"/>
    <property type="project" value="TreeGrafter"/>
</dbReference>
<evidence type="ECO:0000313" key="8">
    <source>
        <dbReference type="EMBL" id="KAF4112712.1"/>
    </source>
</evidence>
<dbReference type="PROSITE" id="PS00264">
    <property type="entry name" value="NEUROHYPOPHYS_HORM"/>
    <property type="match status" value="1"/>
</dbReference>
<dbReference type="GO" id="GO:0030141">
    <property type="term" value="C:secretory granule"/>
    <property type="evidence" value="ECO:0007669"/>
    <property type="project" value="TreeGrafter"/>
</dbReference>
<comment type="caution">
    <text evidence="8">The sequence shown here is derived from an EMBL/GenBank/DDBJ whole genome shotgun (WGS) entry which is preliminary data.</text>
</comment>
<dbReference type="SUPFAM" id="SSF49606">
    <property type="entry name" value="Neurophysin II"/>
    <property type="match status" value="1"/>
</dbReference>
<keyword evidence="2" id="KW-0165">Cleavage on pair of basic residues</keyword>
<evidence type="ECO:0000256" key="1">
    <source>
        <dbReference type="ARBA" id="ARBA00007369"/>
    </source>
</evidence>
<proteinExistence type="inferred from homology"/>
<dbReference type="Gene3D" id="2.60.9.10">
    <property type="entry name" value="Neurohypophysial hormone domain"/>
    <property type="match status" value="1"/>
</dbReference>
<dbReference type="PRINTS" id="PR00831">
    <property type="entry name" value="NEUROPHYSIN"/>
</dbReference>
<dbReference type="PANTHER" id="PTHR11681">
    <property type="entry name" value="NEUROPHYSIN"/>
    <property type="match status" value="1"/>
</dbReference>
<dbReference type="PANTHER" id="PTHR11681:SF5">
    <property type="entry name" value="ISOTOCIN"/>
    <property type="match status" value="1"/>
</dbReference>
<keyword evidence="6" id="KW-1015">Disulfide bond</keyword>
<protein>
    <recommendedName>
        <fullName evidence="10">Isotocin</fullName>
    </recommendedName>
</protein>
<keyword evidence="5" id="KW-0027">Amidation</keyword>
<evidence type="ECO:0000256" key="4">
    <source>
        <dbReference type="ARBA" id="ARBA00022729"/>
    </source>
</evidence>
<evidence type="ECO:0000256" key="5">
    <source>
        <dbReference type="ARBA" id="ARBA00022815"/>
    </source>
</evidence>
<dbReference type="Pfam" id="PF00184">
    <property type="entry name" value="Hormone_5"/>
    <property type="match status" value="1"/>
</dbReference>
<accession>A0A7J6D0L0</accession>
<dbReference type="InterPro" id="IPR000981">
    <property type="entry name" value="Neurhyp_horm"/>
</dbReference>
<dbReference type="GO" id="GO:0005185">
    <property type="term" value="F:neurohypophyseal hormone activity"/>
    <property type="evidence" value="ECO:0007669"/>
    <property type="project" value="InterPro"/>
</dbReference>
<comment type="similarity">
    <text evidence="1">Belongs to the vasopressin/oxytocin family.</text>
</comment>
<dbReference type="AlphaFoldDB" id="A0A7J6D0L0"/>
<reference evidence="8 9" key="1">
    <citation type="submission" date="2020-04" db="EMBL/GenBank/DDBJ databases">
        <title>Chromosome-level genome assembly of a cyprinid fish Onychostoma macrolepis by integration of Nanopore Sequencing, Bionano and Hi-C technology.</title>
        <authorList>
            <person name="Wang D."/>
        </authorList>
    </citation>
    <scope>NUCLEOTIDE SEQUENCE [LARGE SCALE GENOMIC DNA]</scope>
    <source>
        <strain evidence="8">SWU-2019</strain>
        <tissue evidence="8">Muscle</tissue>
    </source>
</reference>
<dbReference type="EMBL" id="JAAMOB010000005">
    <property type="protein sequence ID" value="KAF4112712.1"/>
    <property type="molecule type" value="Genomic_DNA"/>
</dbReference>
<organism evidence="8 9">
    <name type="scientific">Onychostoma macrolepis</name>
    <dbReference type="NCBI Taxonomy" id="369639"/>
    <lineage>
        <taxon>Eukaryota</taxon>
        <taxon>Metazoa</taxon>
        <taxon>Chordata</taxon>
        <taxon>Craniata</taxon>
        <taxon>Vertebrata</taxon>
        <taxon>Euteleostomi</taxon>
        <taxon>Actinopterygii</taxon>
        <taxon>Neopterygii</taxon>
        <taxon>Teleostei</taxon>
        <taxon>Ostariophysi</taxon>
        <taxon>Cypriniformes</taxon>
        <taxon>Cyprinidae</taxon>
        <taxon>Acrossocheilinae</taxon>
        <taxon>Onychostoma</taxon>
    </lineage>
</organism>
<feature type="region of interest" description="Disordered" evidence="7">
    <location>
        <begin position="1"/>
        <end position="21"/>
    </location>
</feature>
<dbReference type="InterPro" id="IPR022423">
    <property type="entry name" value="Neurohypophysial_hormone_CS"/>
</dbReference>
<keyword evidence="3" id="KW-0372">Hormone</keyword>
<dbReference type="FunFam" id="2.60.9.10:FF:000001">
    <property type="entry name" value="oxytocin-neurophysin 1"/>
    <property type="match status" value="1"/>
</dbReference>
<evidence type="ECO:0000256" key="3">
    <source>
        <dbReference type="ARBA" id="ARBA00022702"/>
    </source>
</evidence>
<sequence>MMKLTSRPRLKPRAAPYTDSTRALRARPMRCTGQETRPRAHRADMSGSLLSVVGLLCLLSVCSACYISNCPIGGKRAVQDWPSRQCMACGPGDRGRCFGPSICCGEGIGCLVGSPETLRCLEEDFLPSPCEASGKACGYEGLCAAPGVCCDSEGCSMDQSCVDGDADGPAAASSASSQDLLLKLLHLSNHAHPNRLHQ</sequence>
<keyword evidence="4" id="KW-0732">Signal</keyword>
<evidence type="ECO:0000256" key="6">
    <source>
        <dbReference type="ARBA" id="ARBA00023157"/>
    </source>
</evidence>
<evidence type="ECO:0000313" key="9">
    <source>
        <dbReference type="Proteomes" id="UP000579812"/>
    </source>
</evidence>
<gene>
    <name evidence="8" type="ORF">G5714_005257</name>
</gene>
<feature type="compositionally biased region" description="Basic residues" evidence="7">
    <location>
        <begin position="1"/>
        <end position="12"/>
    </location>
</feature>
<evidence type="ECO:0000256" key="7">
    <source>
        <dbReference type="SAM" id="MobiDB-lite"/>
    </source>
</evidence>
<dbReference type="SMART" id="SM00003">
    <property type="entry name" value="NH"/>
    <property type="match status" value="1"/>
</dbReference>